<protein>
    <submittedName>
        <fullName evidence="2">Uncharacterized protein</fullName>
    </submittedName>
</protein>
<name>A0AAQ3NRK8_VIGMU</name>
<evidence type="ECO:0000256" key="1">
    <source>
        <dbReference type="SAM" id="MobiDB-lite"/>
    </source>
</evidence>
<accession>A0AAQ3NRK8</accession>
<evidence type="ECO:0000313" key="2">
    <source>
        <dbReference type="EMBL" id="WVZ13872.1"/>
    </source>
</evidence>
<keyword evidence="3" id="KW-1185">Reference proteome</keyword>
<proteinExistence type="predicted"/>
<feature type="compositionally biased region" description="Basic and acidic residues" evidence="1">
    <location>
        <begin position="1"/>
        <end position="19"/>
    </location>
</feature>
<dbReference type="AlphaFoldDB" id="A0AAQ3NRK8"/>
<dbReference type="Proteomes" id="UP001374535">
    <property type="component" value="Chromosome 4"/>
</dbReference>
<sequence>MEQIHGHHIECQEQSPVHRRDYHRATQSRSFPQCLEEMQQHGGFLANPLSFTRNQTHCSLDGICPSHMKLSQIKILLRRFVAHLRVAKRSLLPKARNSHHK</sequence>
<gene>
    <name evidence="2" type="ORF">V8G54_011438</name>
</gene>
<feature type="region of interest" description="Disordered" evidence="1">
    <location>
        <begin position="1"/>
        <end position="24"/>
    </location>
</feature>
<reference evidence="2 3" key="1">
    <citation type="journal article" date="2023" name="Life. Sci Alliance">
        <title>Evolutionary insights into 3D genome organization and epigenetic landscape of Vigna mungo.</title>
        <authorList>
            <person name="Junaid A."/>
            <person name="Singh B."/>
            <person name="Bhatia S."/>
        </authorList>
    </citation>
    <scope>NUCLEOTIDE SEQUENCE [LARGE SCALE GENOMIC DNA]</scope>
    <source>
        <strain evidence="2">Urdbean</strain>
    </source>
</reference>
<dbReference type="EMBL" id="CP144697">
    <property type="protein sequence ID" value="WVZ13872.1"/>
    <property type="molecule type" value="Genomic_DNA"/>
</dbReference>
<evidence type="ECO:0000313" key="3">
    <source>
        <dbReference type="Proteomes" id="UP001374535"/>
    </source>
</evidence>
<organism evidence="2 3">
    <name type="scientific">Vigna mungo</name>
    <name type="common">Black gram</name>
    <name type="synonym">Phaseolus mungo</name>
    <dbReference type="NCBI Taxonomy" id="3915"/>
    <lineage>
        <taxon>Eukaryota</taxon>
        <taxon>Viridiplantae</taxon>
        <taxon>Streptophyta</taxon>
        <taxon>Embryophyta</taxon>
        <taxon>Tracheophyta</taxon>
        <taxon>Spermatophyta</taxon>
        <taxon>Magnoliopsida</taxon>
        <taxon>eudicotyledons</taxon>
        <taxon>Gunneridae</taxon>
        <taxon>Pentapetalae</taxon>
        <taxon>rosids</taxon>
        <taxon>fabids</taxon>
        <taxon>Fabales</taxon>
        <taxon>Fabaceae</taxon>
        <taxon>Papilionoideae</taxon>
        <taxon>50 kb inversion clade</taxon>
        <taxon>NPAAA clade</taxon>
        <taxon>indigoferoid/millettioid clade</taxon>
        <taxon>Phaseoleae</taxon>
        <taxon>Vigna</taxon>
    </lineage>
</organism>